<evidence type="ECO:0000256" key="3">
    <source>
        <dbReference type="ARBA" id="ARBA00022729"/>
    </source>
</evidence>
<sequence>MFRSGLVSSLIMLALAGQSADVRAQEPRQQGNGLDSGRISNEPLRGLIINRTITVVGWNFYTSFSSIWQALYPASKDTLAITERPTAKFGSEIWISYENQNVYHTFLSPARSRARDESKQAIEIVRKNVAEIDLRRKLFQDADLGPEEM</sequence>
<dbReference type="Pfam" id="PF10627">
    <property type="entry name" value="CsgE"/>
    <property type="match status" value="1"/>
</dbReference>
<evidence type="ECO:0000256" key="2">
    <source>
        <dbReference type="ARBA" id="ARBA00014024"/>
    </source>
</evidence>
<dbReference type="EMBL" id="QNRQ01000003">
    <property type="protein sequence ID" value="RBP40734.1"/>
    <property type="molecule type" value="Genomic_DNA"/>
</dbReference>
<dbReference type="Proteomes" id="UP000253628">
    <property type="component" value="Unassembled WGS sequence"/>
</dbReference>
<evidence type="ECO:0000256" key="4">
    <source>
        <dbReference type="SAM" id="SignalP"/>
    </source>
</evidence>
<dbReference type="AlphaFoldDB" id="A0A366HF49"/>
<accession>A0A366HF49</accession>
<evidence type="ECO:0000256" key="1">
    <source>
        <dbReference type="ARBA" id="ARBA00003989"/>
    </source>
</evidence>
<evidence type="ECO:0000313" key="5">
    <source>
        <dbReference type="EMBL" id="RBP40734.1"/>
    </source>
</evidence>
<organism evidence="5 6">
    <name type="scientific">Eoetvoesiella caeni</name>
    <dbReference type="NCBI Taxonomy" id="645616"/>
    <lineage>
        <taxon>Bacteria</taxon>
        <taxon>Pseudomonadati</taxon>
        <taxon>Pseudomonadota</taxon>
        <taxon>Betaproteobacteria</taxon>
        <taxon>Burkholderiales</taxon>
        <taxon>Alcaligenaceae</taxon>
        <taxon>Eoetvoesiella</taxon>
    </lineage>
</organism>
<name>A0A366HF49_9BURK</name>
<protein>
    <recommendedName>
        <fullName evidence="2">Curli production assembly/transport component CsgE</fullName>
    </recommendedName>
</protein>
<dbReference type="OrthoDB" id="6869495at2"/>
<keyword evidence="6" id="KW-1185">Reference proteome</keyword>
<keyword evidence="3 4" id="KW-0732">Signal</keyword>
<dbReference type="InterPro" id="IPR018900">
    <property type="entry name" value="Curli_CsgE"/>
</dbReference>
<reference evidence="5 6" key="1">
    <citation type="submission" date="2018-06" db="EMBL/GenBank/DDBJ databases">
        <title>Genomic Encyclopedia of Type Strains, Phase IV (KMG-IV): sequencing the most valuable type-strain genomes for metagenomic binning, comparative biology and taxonomic classification.</title>
        <authorList>
            <person name="Goeker M."/>
        </authorList>
    </citation>
    <scope>NUCLEOTIDE SEQUENCE [LARGE SCALE GENOMIC DNA]</scope>
    <source>
        <strain evidence="5 6">DSM 25520</strain>
    </source>
</reference>
<comment type="function">
    <text evidence="1">May be involved in the biogenesis of curli organelles.</text>
</comment>
<comment type="caution">
    <text evidence="5">The sequence shown here is derived from an EMBL/GenBank/DDBJ whole genome shotgun (WGS) entry which is preliminary data.</text>
</comment>
<feature type="chain" id="PRO_5016759489" description="Curli production assembly/transport component CsgE" evidence="4">
    <location>
        <begin position="25"/>
        <end position="149"/>
    </location>
</feature>
<feature type="signal peptide" evidence="4">
    <location>
        <begin position="1"/>
        <end position="24"/>
    </location>
</feature>
<dbReference type="RefSeq" id="WP_113932515.1">
    <property type="nucleotide sequence ID" value="NZ_JACCEU010000004.1"/>
</dbReference>
<proteinExistence type="predicted"/>
<evidence type="ECO:0000313" key="6">
    <source>
        <dbReference type="Proteomes" id="UP000253628"/>
    </source>
</evidence>
<gene>
    <name evidence="5" type="ORF">DFR37_10373</name>
</gene>